<feature type="domain" description="CHAD" evidence="1">
    <location>
        <begin position="178"/>
        <end position="450"/>
    </location>
</feature>
<dbReference type="EMBL" id="CP017715">
    <property type="protein sequence ID" value="AOY89142.1"/>
    <property type="molecule type" value="Genomic_DNA"/>
</dbReference>
<dbReference type="CDD" id="cd07067">
    <property type="entry name" value="HP_PGM_like"/>
    <property type="match status" value="1"/>
</dbReference>
<dbReference type="InterPro" id="IPR007899">
    <property type="entry name" value="CHAD_dom"/>
</dbReference>
<dbReference type="STRING" id="1874317.BKP64_13740"/>
<evidence type="ECO:0000313" key="3">
    <source>
        <dbReference type="Proteomes" id="UP000177445"/>
    </source>
</evidence>
<dbReference type="SMART" id="SM00855">
    <property type="entry name" value="PGAM"/>
    <property type="match status" value="1"/>
</dbReference>
<dbReference type="PANTHER" id="PTHR39339:SF1">
    <property type="entry name" value="CHAD DOMAIN-CONTAINING PROTEIN"/>
    <property type="match status" value="1"/>
</dbReference>
<gene>
    <name evidence="2" type="ORF">BKP64_13740</name>
</gene>
<evidence type="ECO:0000259" key="1">
    <source>
        <dbReference type="PROSITE" id="PS51708"/>
    </source>
</evidence>
<sequence>MKHLFLIRHAKSSWADEGLNDHERPLNGRGEAQLAPLGNALTHAGAFGGRLYASDAIRAKQTLEGVLPEAFPVQHVQTVPELYTFDYQRLLQWLQSLENTDRIAIIGHNPALIELAAWLLKHPPAHLPTASFIHICVPVTDWHNLKQGKSKLETFLTPKEFSYQHFARTLKKRAKTDGTNPGKDIPAALRHQLTVIHQLEPGVILGLDNEFLHQYRIAIRRSRAIAESLQEVTGDRRLSSSTKELKRHANATGRLRDLHVLLEDLPGLCQENGELQTTLHTYFGKQAKEEHTRLVKKLKGKRYHDSVNDWHHLIDSRKFHKLAGKLAPKDIRNAVQQRIKQFNTRTAELMHTSPDEDIHRLRKQLKRIRYLMELDKAGWKQSLKTLKSRQQLYGNFQDLHVQLELMKEFRSNASNVLPAAINGLIDTLERKKSAVRKQILALGGLDGAQV</sequence>
<dbReference type="Gene3D" id="3.40.50.1240">
    <property type="entry name" value="Phosphoglycerate mutase-like"/>
    <property type="match status" value="1"/>
</dbReference>
<dbReference type="RefSeq" id="WP_070971178.1">
    <property type="nucleotide sequence ID" value="NZ_CP017715.1"/>
</dbReference>
<dbReference type="Proteomes" id="UP000177445">
    <property type="component" value="Chromosome"/>
</dbReference>
<dbReference type="KEGG" id="msq:BKP64_13740"/>
<accession>A0A1D9GNC5</accession>
<protein>
    <submittedName>
        <fullName evidence="2">Histidine phosphatase</fullName>
    </submittedName>
</protein>
<dbReference type="AlphaFoldDB" id="A0A1D9GNC5"/>
<dbReference type="InterPro" id="IPR029033">
    <property type="entry name" value="His_PPase_superfam"/>
</dbReference>
<dbReference type="SMART" id="SM00880">
    <property type="entry name" value="CHAD"/>
    <property type="match status" value="1"/>
</dbReference>
<dbReference type="OrthoDB" id="9810154at2"/>
<dbReference type="InterPro" id="IPR013078">
    <property type="entry name" value="His_Pase_superF_clade-1"/>
</dbReference>
<dbReference type="Pfam" id="PF05235">
    <property type="entry name" value="CHAD"/>
    <property type="match status" value="1"/>
</dbReference>
<dbReference type="SUPFAM" id="SSF53254">
    <property type="entry name" value="Phosphoglycerate mutase-like"/>
    <property type="match status" value="1"/>
</dbReference>
<dbReference type="Pfam" id="PF00300">
    <property type="entry name" value="His_Phos_1"/>
    <property type="match status" value="1"/>
</dbReference>
<dbReference type="InterPro" id="IPR038186">
    <property type="entry name" value="CHAD_dom_sf"/>
</dbReference>
<organism evidence="2 3">
    <name type="scientific">Marinobacter salinus</name>
    <dbReference type="NCBI Taxonomy" id="1874317"/>
    <lineage>
        <taxon>Bacteria</taxon>
        <taxon>Pseudomonadati</taxon>
        <taxon>Pseudomonadota</taxon>
        <taxon>Gammaproteobacteria</taxon>
        <taxon>Pseudomonadales</taxon>
        <taxon>Marinobacteraceae</taxon>
        <taxon>Marinobacter</taxon>
    </lineage>
</organism>
<dbReference type="PANTHER" id="PTHR39339">
    <property type="entry name" value="SLR1444 PROTEIN"/>
    <property type="match status" value="1"/>
</dbReference>
<reference evidence="2 3" key="1">
    <citation type="submission" date="2016-10" db="EMBL/GenBank/DDBJ databases">
        <title>Marinobacter salinus sp. nov., a moderately halophilic bacterium isolated from a tidal flat environment.</title>
        <authorList>
            <person name="Park S.-J."/>
        </authorList>
    </citation>
    <scope>NUCLEOTIDE SEQUENCE [LARGE SCALE GENOMIC DNA]</scope>
    <source>
        <strain evidence="2 3">Hb8</strain>
    </source>
</reference>
<dbReference type="Gene3D" id="1.40.20.10">
    <property type="entry name" value="CHAD domain"/>
    <property type="match status" value="1"/>
</dbReference>
<evidence type="ECO:0000313" key="2">
    <source>
        <dbReference type="EMBL" id="AOY89142.1"/>
    </source>
</evidence>
<dbReference type="PROSITE" id="PS51708">
    <property type="entry name" value="CHAD"/>
    <property type="match status" value="1"/>
</dbReference>
<keyword evidence="3" id="KW-1185">Reference proteome</keyword>
<name>A0A1D9GNC5_9GAMM</name>
<proteinExistence type="predicted"/>